<dbReference type="CDD" id="cd07516">
    <property type="entry name" value="HAD_Pase"/>
    <property type="match status" value="1"/>
</dbReference>
<dbReference type="Pfam" id="PF08282">
    <property type="entry name" value="Hydrolase_3"/>
    <property type="match status" value="1"/>
</dbReference>
<dbReference type="SFLD" id="SFLDG01140">
    <property type="entry name" value="C2.B:_Phosphomannomutase_and_P"/>
    <property type="match status" value="1"/>
</dbReference>
<dbReference type="NCBIfam" id="TIGR00099">
    <property type="entry name" value="Cof-subfamily"/>
    <property type="match status" value="1"/>
</dbReference>
<dbReference type="PANTHER" id="PTHR10000:SF8">
    <property type="entry name" value="HAD SUPERFAMILY HYDROLASE-LIKE, TYPE 3"/>
    <property type="match status" value="1"/>
</dbReference>
<dbReference type="Gene3D" id="3.40.50.1000">
    <property type="entry name" value="HAD superfamily/HAD-like"/>
    <property type="match status" value="1"/>
</dbReference>
<dbReference type="EMBL" id="JAAXPN010000002">
    <property type="protein sequence ID" value="NKZ23905.1"/>
    <property type="molecule type" value="Genomic_DNA"/>
</dbReference>
<dbReference type="EC" id="3.1.3.23" evidence="1"/>
<protein>
    <submittedName>
        <fullName evidence="1">Sugar-phosphatase</fullName>
        <ecNumber evidence="1">3.1.3.23</ecNumber>
    </submittedName>
</protein>
<dbReference type="RefSeq" id="WP_168721704.1">
    <property type="nucleotide sequence ID" value="NZ_JAAXPN010000002.1"/>
</dbReference>
<keyword evidence="1" id="KW-0378">Hydrolase</keyword>
<dbReference type="SUPFAM" id="SSF56784">
    <property type="entry name" value="HAD-like"/>
    <property type="match status" value="1"/>
</dbReference>
<dbReference type="Gene3D" id="3.30.1240.10">
    <property type="match status" value="1"/>
</dbReference>
<dbReference type="InterPro" id="IPR006379">
    <property type="entry name" value="HAD-SF_hydro_IIB"/>
</dbReference>
<name>A0A7X6N4P0_9LACO</name>
<dbReference type="PROSITE" id="PS01229">
    <property type="entry name" value="COF_2"/>
    <property type="match status" value="1"/>
</dbReference>
<evidence type="ECO:0000313" key="1">
    <source>
        <dbReference type="EMBL" id="NKZ23905.1"/>
    </source>
</evidence>
<dbReference type="InterPro" id="IPR000150">
    <property type="entry name" value="Cof"/>
</dbReference>
<keyword evidence="2" id="KW-1185">Reference proteome</keyword>
<gene>
    <name evidence="1" type="primary">yidA</name>
    <name evidence="1" type="ORF">HF964_03650</name>
</gene>
<sequence>MSIKLVAIDIDGTLLNEKNELTQRTIDAIQAATAKGVKVVLTTGRPLTGVTPYLKALGLAGDDQYVITFNGALAQTVSGKVLTKETISYTDYRDIEALSNELDVKFHVEDEELIYTAHQLIPKYSIAESFLVLMQIKYMPVADMIEKDYSKAMMIDEKEVIDRVQNAVPAEFHDRFYIVRSTPFFLEFMNKNASKGNALAALSEKLGIKQEEVMSLGDQGNDMTMIKWAGLGVAMGNAIDDIKAAANEITAPNSEDGVAQAIEKYVL</sequence>
<accession>A0A7X6N4P0</accession>
<dbReference type="AlphaFoldDB" id="A0A7X6N4P0"/>
<dbReference type="PANTHER" id="PTHR10000">
    <property type="entry name" value="PHOSPHOSERINE PHOSPHATASE"/>
    <property type="match status" value="1"/>
</dbReference>
<dbReference type="GO" id="GO:0005829">
    <property type="term" value="C:cytosol"/>
    <property type="evidence" value="ECO:0007669"/>
    <property type="project" value="TreeGrafter"/>
</dbReference>
<dbReference type="NCBIfam" id="NF007806">
    <property type="entry name" value="PRK10513.1"/>
    <property type="match status" value="1"/>
</dbReference>
<dbReference type="SFLD" id="SFLDS00003">
    <property type="entry name" value="Haloacid_Dehalogenase"/>
    <property type="match status" value="1"/>
</dbReference>
<proteinExistence type="predicted"/>
<dbReference type="PROSITE" id="PS01228">
    <property type="entry name" value="COF_1"/>
    <property type="match status" value="1"/>
</dbReference>
<organism evidence="1 2">
    <name type="scientific">Periweissella fabalis</name>
    <dbReference type="NCBI Taxonomy" id="1070421"/>
    <lineage>
        <taxon>Bacteria</taxon>
        <taxon>Bacillati</taxon>
        <taxon>Bacillota</taxon>
        <taxon>Bacilli</taxon>
        <taxon>Lactobacillales</taxon>
        <taxon>Lactobacillaceae</taxon>
        <taxon>Periweissella</taxon>
    </lineage>
</organism>
<reference evidence="1 2" key="1">
    <citation type="submission" date="2020-04" db="EMBL/GenBank/DDBJ databases">
        <title>MicrobeNet Type strains.</title>
        <authorList>
            <person name="Nicholson A.C."/>
        </authorList>
    </citation>
    <scope>NUCLEOTIDE SEQUENCE [LARGE SCALE GENOMIC DNA]</scope>
    <source>
        <strain evidence="1 2">CCUG 61472</strain>
    </source>
</reference>
<evidence type="ECO:0000313" key="2">
    <source>
        <dbReference type="Proteomes" id="UP000549765"/>
    </source>
</evidence>
<dbReference type="GO" id="GO:0000287">
    <property type="term" value="F:magnesium ion binding"/>
    <property type="evidence" value="ECO:0007669"/>
    <property type="project" value="TreeGrafter"/>
</dbReference>
<dbReference type="InterPro" id="IPR036412">
    <property type="entry name" value="HAD-like_sf"/>
</dbReference>
<dbReference type="NCBIfam" id="TIGR01484">
    <property type="entry name" value="HAD-SF-IIB"/>
    <property type="match status" value="1"/>
</dbReference>
<dbReference type="Proteomes" id="UP000549765">
    <property type="component" value="Unassembled WGS sequence"/>
</dbReference>
<dbReference type="GO" id="GO:0050308">
    <property type="term" value="F:sugar-phosphatase activity"/>
    <property type="evidence" value="ECO:0007669"/>
    <property type="project" value="UniProtKB-EC"/>
</dbReference>
<dbReference type="InterPro" id="IPR023214">
    <property type="entry name" value="HAD_sf"/>
</dbReference>
<dbReference type="SFLD" id="SFLDG01144">
    <property type="entry name" value="C2.B.4:_PGP_Like"/>
    <property type="match status" value="1"/>
</dbReference>
<comment type="caution">
    <text evidence="1">The sequence shown here is derived from an EMBL/GenBank/DDBJ whole genome shotgun (WGS) entry which is preliminary data.</text>
</comment>